<dbReference type="RefSeq" id="XP_040784839.1">
    <property type="nucleotide sequence ID" value="XM_040934122.1"/>
</dbReference>
<evidence type="ECO:0000256" key="1">
    <source>
        <dbReference type="ARBA" id="ARBA00022723"/>
    </source>
</evidence>
<dbReference type="GeneID" id="63851373"/>
<evidence type="ECO:0000256" key="2">
    <source>
        <dbReference type="ARBA" id="ARBA00022771"/>
    </source>
</evidence>
<keyword evidence="1" id="KW-0479">Metal-binding</keyword>
<dbReference type="GO" id="GO:0008270">
    <property type="term" value="F:zinc ion binding"/>
    <property type="evidence" value="ECO:0007669"/>
    <property type="project" value="UniProtKB-KW"/>
</dbReference>
<evidence type="ECO:0000259" key="5">
    <source>
        <dbReference type="PROSITE" id="PS50089"/>
    </source>
</evidence>
<evidence type="ECO:0000313" key="6">
    <source>
        <dbReference type="EMBL" id="KAF1842276.1"/>
    </source>
</evidence>
<evidence type="ECO:0000256" key="4">
    <source>
        <dbReference type="PROSITE-ProRule" id="PRU00175"/>
    </source>
</evidence>
<dbReference type="Gene3D" id="3.30.40.10">
    <property type="entry name" value="Zinc/RING finger domain, C3HC4 (zinc finger)"/>
    <property type="match status" value="1"/>
</dbReference>
<dbReference type="InterPro" id="IPR013083">
    <property type="entry name" value="Znf_RING/FYVE/PHD"/>
</dbReference>
<dbReference type="Proteomes" id="UP000800039">
    <property type="component" value="Unassembled WGS sequence"/>
</dbReference>
<dbReference type="Pfam" id="PF00097">
    <property type="entry name" value="zf-C3HC4"/>
    <property type="match status" value="1"/>
</dbReference>
<proteinExistence type="predicted"/>
<dbReference type="PROSITE" id="PS50089">
    <property type="entry name" value="ZF_RING_2"/>
    <property type="match status" value="1"/>
</dbReference>
<dbReference type="SUPFAM" id="SSF57850">
    <property type="entry name" value="RING/U-box"/>
    <property type="match status" value="1"/>
</dbReference>
<protein>
    <recommendedName>
        <fullName evidence="5">RING-type domain-containing protein</fullName>
    </recommendedName>
</protein>
<dbReference type="OrthoDB" id="3791947at2759"/>
<evidence type="ECO:0000313" key="7">
    <source>
        <dbReference type="Proteomes" id="UP000800039"/>
    </source>
</evidence>
<evidence type="ECO:0000256" key="3">
    <source>
        <dbReference type="ARBA" id="ARBA00022833"/>
    </source>
</evidence>
<accession>A0A9P4GBD3</accession>
<comment type="caution">
    <text evidence="6">The sequence shown here is derived from an EMBL/GenBank/DDBJ whole genome shotgun (WGS) entry which is preliminary data.</text>
</comment>
<reference evidence="6" key="1">
    <citation type="submission" date="2020-01" db="EMBL/GenBank/DDBJ databases">
        <authorList>
            <consortium name="DOE Joint Genome Institute"/>
            <person name="Haridas S."/>
            <person name="Albert R."/>
            <person name="Binder M."/>
            <person name="Bloem J."/>
            <person name="Labutti K."/>
            <person name="Salamov A."/>
            <person name="Andreopoulos B."/>
            <person name="Baker S.E."/>
            <person name="Barry K."/>
            <person name="Bills G."/>
            <person name="Bluhm B.H."/>
            <person name="Cannon C."/>
            <person name="Castanera R."/>
            <person name="Culley D.E."/>
            <person name="Daum C."/>
            <person name="Ezra D."/>
            <person name="Gonzalez J.B."/>
            <person name="Henrissat B."/>
            <person name="Kuo A."/>
            <person name="Liang C."/>
            <person name="Lipzen A."/>
            <person name="Lutzoni F."/>
            <person name="Magnuson J."/>
            <person name="Mondo S."/>
            <person name="Nolan M."/>
            <person name="Ohm R."/>
            <person name="Pangilinan J."/>
            <person name="Park H.-J."/>
            <person name="Ramirez L."/>
            <person name="Alfaro M."/>
            <person name="Sun H."/>
            <person name="Tritt A."/>
            <person name="Yoshinaga Y."/>
            <person name="Zwiers L.-H."/>
            <person name="Turgeon B.G."/>
            <person name="Goodwin S.B."/>
            <person name="Spatafora J.W."/>
            <person name="Crous P.W."/>
            <person name="Grigoriev I.V."/>
        </authorList>
    </citation>
    <scope>NUCLEOTIDE SEQUENCE</scope>
    <source>
        <strain evidence="6">CBS 394.84</strain>
    </source>
</reference>
<keyword evidence="3" id="KW-0862">Zinc</keyword>
<name>A0A9P4GBD3_9PLEO</name>
<gene>
    <name evidence="6" type="ORF">K460DRAFT_370259</name>
</gene>
<organism evidence="6 7">
    <name type="scientific">Cucurbitaria berberidis CBS 394.84</name>
    <dbReference type="NCBI Taxonomy" id="1168544"/>
    <lineage>
        <taxon>Eukaryota</taxon>
        <taxon>Fungi</taxon>
        <taxon>Dikarya</taxon>
        <taxon>Ascomycota</taxon>
        <taxon>Pezizomycotina</taxon>
        <taxon>Dothideomycetes</taxon>
        <taxon>Pleosporomycetidae</taxon>
        <taxon>Pleosporales</taxon>
        <taxon>Pleosporineae</taxon>
        <taxon>Cucurbitariaceae</taxon>
        <taxon>Cucurbitaria</taxon>
    </lineage>
</organism>
<keyword evidence="2 4" id="KW-0863">Zinc-finger</keyword>
<keyword evidence="7" id="KW-1185">Reference proteome</keyword>
<dbReference type="EMBL" id="ML976618">
    <property type="protein sequence ID" value="KAF1842276.1"/>
    <property type="molecule type" value="Genomic_DNA"/>
</dbReference>
<dbReference type="InterPro" id="IPR018957">
    <property type="entry name" value="Znf_C3HC4_RING-type"/>
</dbReference>
<dbReference type="InterPro" id="IPR001841">
    <property type="entry name" value="Znf_RING"/>
</dbReference>
<feature type="domain" description="RING-type" evidence="5">
    <location>
        <begin position="21"/>
        <end position="84"/>
    </location>
</feature>
<dbReference type="AlphaFoldDB" id="A0A9P4GBD3"/>
<sequence length="131" mass="14664">MHTVPLPLTSLPRSSPEDLRCPICYTPYANPPTGYVHPDLGAGLPEYAVQIRNRGACEHVFGRSCIESHIRRGNPWSHTCPLCRVEWFPAPNGGRRTVLNDVEIARDGLSRVDVHDEQVRGELEAVARVRE</sequence>